<evidence type="ECO:0000256" key="6">
    <source>
        <dbReference type="ARBA" id="ARBA00022741"/>
    </source>
</evidence>
<keyword evidence="7" id="KW-0418">Kinase</keyword>
<dbReference type="GO" id="GO:0006225">
    <property type="term" value="P:UDP biosynthetic process"/>
    <property type="evidence" value="ECO:0007669"/>
    <property type="project" value="TreeGrafter"/>
</dbReference>
<proteinExistence type="inferred from homology"/>
<organism evidence="12 13">
    <name type="scientific">Candidatus Uhrbacteria bacterium GW2011_GWC1_41_20</name>
    <dbReference type="NCBI Taxonomy" id="1618983"/>
    <lineage>
        <taxon>Bacteria</taxon>
        <taxon>Candidatus Uhriibacteriota</taxon>
    </lineage>
</organism>
<evidence type="ECO:0000256" key="7">
    <source>
        <dbReference type="ARBA" id="ARBA00022777"/>
    </source>
</evidence>
<evidence type="ECO:0000256" key="4">
    <source>
        <dbReference type="ARBA" id="ARBA00022490"/>
    </source>
</evidence>
<dbReference type="SUPFAM" id="SSF53633">
    <property type="entry name" value="Carbamate kinase-like"/>
    <property type="match status" value="1"/>
</dbReference>
<sequence>MPKLELQKNKPLVISIGGSLIVPENGPDIEFLKTLEKFVLGQIKKGRKLLLVTGGGKTARHYIDCAKALKNTIDPEDLDWLGIHSTRLNGHLLRTIFRKVAHPVVIKDPTRLPKRWKGSVLVGSGWKPGWSTDYVACRMAKILGVSTVINVSDVSYVYTEDPRKNPNAEPLDMLAWKDYRKMVGDDWHPGKSAPFDPVASRLSNQNKIKVAIVNGRDFKNIGNLIDGKNFKGTILE</sequence>
<evidence type="ECO:0000256" key="3">
    <source>
        <dbReference type="ARBA" id="ARBA00012899"/>
    </source>
</evidence>
<dbReference type="Gene3D" id="3.40.1160.10">
    <property type="entry name" value="Acetylglutamate kinase-like"/>
    <property type="match status" value="1"/>
</dbReference>
<keyword evidence="6" id="KW-0547">Nucleotide-binding</keyword>
<dbReference type="GO" id="GO:0005524">
    <property type="term" value="F:ATP binding"/>
    <property type="evidence" value="ECO:0007669"/>
    <property type="project" value="UniProtKB-KW"/>
</dbReference>
<evidence type="ECO:0000256" key="8">
    <source>
        <dbReference type="ARBA" id="ARBA00022840"/>
    </source>
</evidence>
<dbReference type="EMBL" id="LCAW01000028">
    <property type="protein sequence ID" value="KKR97554.1"/>
    <property type="molecule type" value="Genomic_DNA"/>
</dbReference>
<keyword evidence="4" id="KW-0963">Cytoplasm</keyword>
<evidence type="ECO:0000259" key="11">
    <source>
        <dbReference type="Pfam" id="PF00696"/>
    </source>
</evidence>
<dbReference type="PANTHER" id="PTHR42833:SF4">
    <property type="entry name" value="URIDYLATE KINASE PUMPKIN, CHLOROPLASTIC"/>
    <property type="match status" value="1"/>
</dbReference>
<dbReference type="PANTHER" id="PTHR42833">
    <property type="entry name" value="URIDYLATE KINASE"/>
    <property type="match status" value="1"/>
</dbReference>
<gene>
    <name evidence="12" type="ORF">UU50_C0028G0003</name>
</gene>
<name>A0A0G0V9A6_9BACT</name>
<dbReference type="AlphaFoldDB" id="A0A0G0V9A6"/>
<protein>
    <recommendedName>
        <fullName evidence="3">UMP kinase</fullName>
        <ecNumber evidence="3">2.7.4.22</ecNumber>
    </recommendedName>
    <alternativeName>
        <fullName evidence="10">Uridine monophosphate kinase</fullName>
    </alternativeName>
</protein>
<dbReference type="InterPro" id="IPR001048">
    <property type="entry name" value="Asp/Glu/Uridylate_kinase"/>
</dbReference>
<dbReference type="Proteomes" id="UP000033930">
    <property type="component" value="Unassembled WGS sequence"/>
</dbReference>
<reference evidence="12 13" key="1">
    <citation type="journal article" date="2015" name="Nature">
        <title>rRNA introns, odd ribosomes, and small enigmatic genomes across a large radiation of phyla.</title>
        <authorList>
            <person name="Brown C.T."/>
            <person name="Hug L.A."/>
            <person name="Thomas B.C."/>
            <person name="Sharon I."/>
            <person name="Castelle C.J."/>
            <person name="Singh A."/>
            <person name="Wilkins M.J."/>
            <person name="Williams K.H."/>
            <person name="Banfield J.F."/>
        </authorList>
    </citation>
    <scope>NUCLEOTIDE SEQUENCE [LARGE SCALE GENOMIC DNA]</scope>
</reference>
<dbReference type="GO" id="GO:0033862">
    <property type="term" value="F:UMP kinase activity"/>
    <property type="evidence" value="ECO:0007669"/>
    <property type="project" value="UniProtKB-EC"/>
</dbReference>
<evidence type="ECO:0000313" key="13">
    <source>
        <dbReference type="Proteomes" id="UP000033930"/>
    </source>
</evidence>
<evidence type="ECO:0000256" key="10">
    <source>
        <dbReference type="ARBA" id="ARBA00032092"/>
    </source>
</evidence>
<dbReference type="InterPro" id="IPR036393">
    <property type="entry name" value="AceGlu_kinase-like_sf"/>
</dbReference>
<evidence type="ECO:0000256" key="2">
    <source>
        <dbReference type="ARBA" id="ARBA00007614"/>
    </source>
</evidence>
<evidence type="ECO:0000256" key="1">
    <source>
        <dbReference type="ARBA" id="ARBA00004791"/>
    </source>
</evidence>
<dbReference type="NCBIfam" id="TIGR02076">
    <property type="entry name" value="pyrH_arch"/>
    <property type="match status" value="1"/>
</dbReference>
<keyword evidence="9" id="KW-0665">Pyrimidine biosynthesis</keyword>
<comment type="pathway">
    <text evidence="1">Pyrimidine metabolism; CTP biosynthesis via de novo pathway; UDP from UMP (UMPK route): step 1/1.</text>
</comment>
<dbReference type="InterPro" id="IPR011818">
    <property type="entry name" value="Uridylate_kinase_arch/spir"/>
</dbReference>
<keyword evidence="5" id="KW-0808">Transferase</keyword>
<dbReference type="Pfam" id="PF00696">
    <property type="entry name" value="AA_kinase"/>
    <property type="match status" value="1"/>
</dbReference>
<feature type="domain" description="Aspartate/glutamate/uridylate kinase" evidence="11">
    <location>
        <begin position="11"/>
        <end position="214"/>
    </location>
</feature>
<dbReference type="EC" id="2.7.4.22" evidence="3"/>
<comment type="caution">
    <text evidence="12">The sequence shown here is derived from an EMBL/GenBank/DDBJ whole genome shotgun (WGS) entry which is preliminary data.</text>
</comment>
<comment type="similarity">
    <text evidence="2">Belongs to the UMP kinase family.</text>
</comment>
<evidence type="ECO:0000313" key="12">
    <source>
        <dbReference type="EMBL" id="KKR97554.1"/>
    </source>
</evidence>
<evidence type="ECO:0000256" key="9">
    <source>
        <dbReference type="ARBA" id="ARBA00022975"/>
    </source>
</evidence>
<evidence type="ECO:0000256" key="5">
    <source>
        <dbReference type="ARBA" id="ARBA00022679"/>
    </source>
</evidence>
<accession>A0A0G0V9A6</accession>
<keyword evidence="8" id="KW-0067">ATP-binding</keyword>